<protein>
    <recommendedName>
        <fullName evidence="6">Protein kinase domain-containing protein</fullName>
    </recommendedName>
</protein>
<dbReference type="SUPFAM" id="SSF56112">
    <property type="entry name" value="Protein kinase-like (PK-like)"/>
    <property type="match status" value="1"/>
</dbReference>
<dbReference type="InterPro" id="IPR000719">
    <property type="entry name" value="Prot_kinase_dom"/>
</dbReference>
<feature type="binding site" evidence="5">
    <location>
        <position position="131"/>
    </location>
    <ligand>
        <name>ATP</name>
        <dbReference type="ChEBI" id="CHEBI:30616"/>
    </ligand>
</feature>
<sequence length="362" mass="41694">MSEYLLNQVEKLKENLINKATGNEVGITHDEFKNIRRNLMTIPHLKEKLPDFVITYRDMTEFWDFIKEKFNSYKERRNYIIAAFNPLLDSLELSDSSLIFDYDKIDRLGNGGFGEVFRYKHKLLDVDFAFKIFSPMFLSEDEGSLQRFFQEARILLDLNHPNIVKFYDLGILNNTPFIRMELIDGINLVQLLINKGIQSPIEALEIIEQVAKAISYAHHKGKVVHRDLKPSNIMINREGIVKVIDFGLGIFLEKDLQSRITKSNQKVAGGLYTAPELYENPKLRDERTDIYSIGAIWYELLIGKPPAGNGIGENLSCVSSIYKDVILTCLNDIESRYVNLEQLFGDITKIRSEIGEEESIRT</sequence>
<dbReference type="GO" id="GO:0005524">
    <property type="term" value="F:ATP binding"/>
    <property type="evidence" value="ECO:0007669"/>
    <property type="project" value="UniProtKB-UniRule"/>
</dbReference>
<name>A0A329MI28_9BACL</name>
<dbReference type="CDD" id="cd14014">
    <property type="entry name" value="STKc_PknB_like"/>
    <property type="match status" value="1"/>
</dbReference>
<evidence type="ECO:0000259" key="6">
    <source>
        <dbReference type="PROSITE" id="PS50011"/>
    </source>
</evidence>
<dbReference type="EMBL" id="QMFB01000012">
    <property type="protein sequence ID" value="RAV19464.1"/>
    <property type="molecule type" value="Genomic_DNA"/>
</dbReference>
<dbReference type="PROSITE" id="PS00107">
    <property type="entry name" value="PROTEIN_KINASE_ATP"/>
    <property type="match status" value="1"/>
</dbReference>
<dbReference type="InterPro" id="IPR017441">
    <property type="entry name" value="Protein_kinase_ATP_BS"/>
</dbReference>
<dbReference type="OrthoDB" id="9788659at2"/>
<gene>
    <name evidence="7" type="ORF">DQG23_20960</name>
</gene>
<keyword evidence="1" id="KW-0808">Transferase</keyword>
<dbReference type="GO" id="GO:0004674">
    <property type="term" value="F:protein serine/threonine kinase activity"/>
    <property type="evidence" value="ECO:0007669"/>
    <property type="project" value="TreeGrafter"/>
</dbReference>
<evidence type="ECO:0000256" key="2">
    <source>
        <dbReference type="ARBA" id="ARBA00022741"/>
    </source>
</evidence>
<dbReference type="PANTHER" id="PTHR43289:SF34">
    <property type="entry name" value="SERINE_THREONINE-PROTEIN KINASE YBDM-RELATED"/>
    <property type="match status" value="1"/>
</dbReference>
<keyword evidence="2 5" id="KW-0547">Nucleotide-binding</keyword>
<dbReference type="InterPro" id="IPR008271">
    <property type="entry name" value="Ser/Thr_kinase_AS"/>
</dbReference>
<dbReference type="AlphaFoldDB" id="A0A329MI28"/>
<evidence type="ECO:0000256" key="1">
    <source>
        <dbReference type="ARBA" id="ARBA00022679"/>
    </source>
</evidence>
<organism evidence="7 8">
    <name type="scientific">Paenibacillus contaminans</name>
    <dbReference type="NCBI Taxonomy" id="450362"/>
    <lineage>
        <taxon>Bacteria</taxon>
        <taxon>Bacillati</taxon>
        <taxon>Bacillota</taxon>
        <taxon>Bacilli</taxon>
        <taxon>Bacillales</taxon>
        <taxon>Paenibacillaceae</taxon>
        <taxon>Paenibacillus</taxon>
    </lineage>
</organism>
<dbReference type="InterPro" id="IPR011009">
    <property type="entry name" value="Kinase-like_dom_sf"/>
</dbReference>
<dbReference type="PANTHER" id="PTHR43289">
    <property type="entry name" value="MITOGEN-ACTIVATED PROTEIN KINASE KINASE KINASE 20-RELATED"/>
    <property type="match status" value="1"/>
</dbReference>
<dbReference type="Proteomes" id="UP000250369">
    <property type="component" value="Unassembled WGS sequence"/>
</dbReference>
<evidence type="ECO:0000256" key="5">
    <source>
        <dbReference type="PROSITE-ProRule" id="PRU10141"/>
    </source>
</evidence>
<reference evidence="7 8" key="1">
    <citation type="journal article" date="2009" name="Int. J. Syst. Evol. Microbiol.">
        <title>Paenibacillus contaminans sp. nov., isolated from a contaminated laboratory plate.</title>
        <authorList>
            <person name="Chou J.H."/>
            <person name="Lee J.H."/>
            <person name="Lin M.C."/>
            <person name="Chang P.S."/>
            <person name="Arun A.B."/>
            <person name="Young C.C."/>
            <person name="Chen W.M."/>
        </authorList>
    </citation>
    <scope>NUCLEOTIDE SEQUENCE [LARGE SCALE GENOMIC DNA]</scope>
    <source>
        <strain evidence="7 8">CKOBP-6</strain>
    </source>
</reference>
<keyword evidence="3" id="KW-0418">Kinase</keyword>
<accession>A0A329MI28</accession>
<keyword evidence="8" id="KW-1185">Reference proteome</keyword>
<comment type="caution">
    <text evidence="7">The sequence shown here is derived from an EMBL/GenBank/DDBJ whole genome shotgun (WGS) entry which is preliminary data.</text>
</comment>
<dbReference type="Gene3D" id="1.10.510.10">
    <property type="entry name" value="Transferase(Phosphotransferase) domain 1"/>
    <property type="match status" value="1"/>
</dbReference>
<dbReference type="PROSITE" id="PS00108">
    <property type="entry name" value="PROTEIN_KINASE_ST"/>
    <property type="match status" value="1"/>
</dbReference>
<evidence type="ECO:0000256" key="4">
    <source>
        <dbReference type="ARBA" id="ARBA00022840"/>
    </source>
</evidence>
<dbReference type="Pfam" id="PF00069">
    <property type="entry name" value="Pkinase"/>
    <property type="match status" value="1"/>
</dbReference>
<dbReference type="SMART" id="SM00220">
    <property type="entry name" value="S_TKc"/>
    <property type="match status" value="1"/>
</dbReference>
<proteinExistence type="predicted"/>
<evidence type="ECO:0000313" key="8">
    <source>
        <dbReference type="Proteomes" id="UP000250369"/>
    </source>
</evidence>
<evidence type="ECO:0000256" key="3">
    <source>
        <dbReference type="ARBA" id="ARBA00022777"/>
    </source>
</evidence>
<feature type="domain" description="Protein kinase" evidence="6">
    <location>
        <begin position="102"/>
        <end position="362"/>
    </location>
</feature>
<evidence type="ECO:0000313" key="7">
    <source>
        <dbReference type="EMBL" id="RAV19464.1"/>
    </source>
</evidence>
<dbReference type="PROSITE" id="PS50011">
    <property type="entry name" value="PROTEIN_KINASE_DOM"/>
    <property type="match status" value="1"/>
</dbReference>
<keyword evidence="4 5" id="KW-0067">ATP-binding</keyword>
<dbReference type="RefSeq" id="WP_113032825.1">
    <property type="nucleotide sequence ID" value="NZ_QMFB01000012.1"/>
</dbReference>